<dbReference type="InterPro" id="IPR011204">
    <property type="entry name" value="Virulence_RhuM-like"/>
</dbReference>
<name>A0A512RM25_9BACT</name>
<proteinExistence type="predicted"/>
<evidence type="ECO:0008006" key="3">
    <source>
        <dbReference type="Google" id="ProtNLM"/>
    </source>
</evidence>
<keyword evidence="2" id="KW-1185">Reference proteome</keyword>
<protein>
    <recommendedName>
        <fullName evidence="3">Toxin Fic</fullName>
    </recommendedName>
</protein>
<dbReference type="PIRSF" id="PIRSF015268">
    <property type="entry name" value="Virulence_RhuM"/>
    <property type="match status" value="1"/>
</dbReference>
<evidence type="ECO:0000313" key="2">
    <source>
        <dbReference type="Proteomes" id="UP000321436"/>
    </source>
</evidence>
<organism evidence="1 2">
    <name type="scientific">Chitinophaga cymbidii</name>
    <dbReference type="NCBI Taxonomy" id="1096750"/>
    <lineage>
        <taxon>Bacteria</taxon>
        <taxon>Pseudomonadati</taxon>
        <taxon>Bacteroidota</taxon>
        <taxon>Chitinophagia</taxon>
        <taxon>Chitinophagales</taxon>
        <taxon>Chitinophagaceae</taxon>
        <taxon>Chitinophaga</taxon>
    </lineage>
</organism>
<comment type="caution">
    <text evidence="1">The sequence shown here is derived from an EMBL/GenBank/DDBJ whole genome shotgun (WGS) entry which is preliminary data.</text>
</comment>
<dbReference type="Pfam" id="PF13310">
    <property type="entry name" value="Virulence_RhuM"/>
    <property type="match status" value="1"/>
</dbReference>
<accession>A0A512RM25</accession>
<evidence type="ECO:0000313" key="1">
    <source>
        <dbReference type="EMBL" id="GEP96758.1"/>
    </source>
</evidence>
<reference evidence="1 2" key="1">
    <citation type="submission" date="2019-07" db="EMBL/GenBank/DDBJ databases">
        <title>Whole genome shotgun sequence of Chitinophaga cymbidii NBRC 109752.</title>
        <authorList>
            <person name="Hosoyama A."/>
            <person name="Uohara A."/>
            <person name="Ohji S."/>
            <person name="Ichikawa N."/>
        </authorList>
    </citation>
    <scope>NUCLEOTIDE SEQUENCE [LARGE SCALE GENOMIC DNA]</scope>
    <source>
        <strain evidence="1 2">NBRC 109752</strain>
    </source>
</reference>
<sequence length="341" mass="40050">MHMEKFQVLLYSTPEGNGKIEVFFEDETFWLSQKKMAELFGVDVRTVNEHIKNIFNSSELEPEATIRKFRIVQTEGSREVSREVEFYNLDAIIAVGYRVNSLEATRFRIWATKTLREFIIKGFVMDDERLKQGKQFGKDYFDELLERIREIRASERRFYQKITDIYAQCSIDYDPAADTTQVFYKTVQNKLHWAITGQTAAEIIHNRVDATKPNMGLTTWKHAPDGKIMKSDVSIAKNYMSEEEIDELNRIVSMYLDYAENQAKRQIPMSMTDWVGKLDGFLQFNEYNILKDAGSIRHDIAKKLAEKEFEKFRIVQDQRFESDFDKMAKKLPAKNKSKKDE</sequence>
<dbReference type="PANTHER" id="PTHR35810">
    <property type="entry name" value="CYTOPLASMIC PROTEIN-RELATED"/>
    <property type="match status" value="1"/>
</dbReference>
<dbReference type="EMBL" id="BKAU01000002">
    <property type="protein sequence ID" value="GEP96758.1"/>
    <property type="molecule type" value="Genomic_DNA"/>
</dbReference>
<dbReference type="Proteomes" id="UP000321436">
    <property type="component" value="Unassembled WGS sequence"/>
</dbReference>
<dbReference type="AlphaFoldDB" id="A0A512RM25"/>
<gene>
    <name evidence="1" type="ORF">CCY01nite_30180</name>
</gene>
<dbReference type="PANTHER" id="PTHR35810:SF1">
    <property type="entry name" value="CYTOPLASMIC PROTEIN"/>
    <property type="match status" value="1"/>
</dbReference>